<reference evidence="1 2" key="1">
    <citation type="submission" date="2020-07" db="EMBL/GenBank/DDBJ databases">
        <title>Thermoactinomyces phylogeny.</title>
        <authorList>
            <person name="Dunlap C."/>
        </authorList>
    </citation>
    <scope>NUCLEOTIDE SEQUENCE [LARGE SCALE GENOMIC DNA]</scope>
    <source>
        <strain evidence="1 2">AMNI-1</strain>
    </source>
</reference>
<dbReference type="EMBL" id="JACEOL010000042">
    <property type="protein sequence ID" value="MBA4603141.1"/>
    <property type="molecule type" value="Genomic_DNA"/>
</dbReference>
<gene>
    <name evidence="1" type="ORF">H2C83_12605</name>
</gene>
<protein>
    <submittedName>
        <fullName evidence="1">DUF1573 domain-containing protein</fullName>
    </submittedName>
</protein>
<comment type="caution">
    <text evidence="1">The sequence shown here is derived from an EMBL/GenBank/DDBJ whole genome shotgun (WGS) entry which is preliminary data.</text>
</comment>
<organism evidence="1 2">
    <name type="scientific">Thermoactinomyces mirandus</name>
    <dbReference type="NCBI Taxonomy" id="2756294"/>
    <lineage>
        <taxon>Bacteria</taxon>
        <taxon>Bacillati</taxon>
        <taxon>Bacillota</taxon>
        <taxon>Bacilli</taxon>
        <taxon>Bacillales</taxon>
        <taxon>Thermoactinomycetaceae</taxon>
        <taxon>Thermoactinomyces</taxon>
    </lineage>
</organism>
<dbReference type="Proteomes" id="UP000538292">
    <property type="component" value="Unassembled WGS sequence"/>
</dbReference>
<evidence type="ECO:0000313" key="2">
    <source>
        <dbReference type="Proteomes" id="UP000538292"/>
    </source>
</evidence>
<dbReference type="RefSeq" id="WP_181741393.1">
    <property type="nucleotide sequence ID" value="NZ_JACEOL010000042.1"/>
</dbReference>
<proteinExistence type="predicted"/>
<name>A0A7W2AT40_9BACL</name>
<sequence>MSDGHLHSFQEQVNDLLLRHRSFLDVTSKYQESSSRVNRALTKAVTECGCIKIKADKQSYPKDAPREEWKDYFKTHLSGQLCDHCQDIVKTEMGKNLFYLTALCNLLQISLTDVIQQESNHLSTLGVFNLR</sequence>
<evidence type="ECO:0000313" key="1">
    <source>
        <dbReference type="EMBL" id="MBA4603141.1"/>
    </source>
</evidence>
<accession>A0A7W2AT40</accession>
<dbReference type="AlphaFoldDB" id="A0A7W2AT40"/>
<keyword evidence="2" id="KW-1185">Reference proteome</keyword>